<reference evidence="2" key="2">
    <citation type="journal article" date="2016" name="Int. J. Syst. Evol. Microbiol.">
        <title>Caldimicrobium thiodismutans sp. nov., a sulfur-disproportionating bacterium isolated from a hot spring.</title>
        <authorList>
            <person name="Kojima H."/>
            <person name="Umezawa K."/>
            <person name="Fukui M."/>
        </authorList>
    </citation>
    <scope>NUCLEOTIDE SEQUENCE [LARGE SCALE GENOMIC DNA]</scope>
    <source>
        <strain evidence="2">TF1</strain>
    </source>
</reference>
<proteinExistence type="predicted"/>
<dbReference type="Proteomes" id="UP000068196">
    <property type="component" value="Chromosome"/>
</dbReference>
<dbReference type="KEGG" id="cthi:THC_0715"/>
<evidence type="ECO:0000313" key="2">
    <source>
        <dbReference type="Proteomes" id="UP000068196"/>
    </source>
</evidence>
<sequence>MPSWLVFGELPEGHFTKISLKLTKVFDLILILPHFYTKTKIYNTTLFAEDFSGFGMTLKELSILKSSYSKNFLL</sequence>
<gene>
    <name evidence="1" type="ORF">THC_0715</name>
</gene>
<dbReference type="STRING" id="1653476.THC_0715"/>
<protein>
    <submittedName>
        <fullName evidence="1">Uncharacterized protein</fullName>
    </submittedName>
</protein>
<accession>A0A0U5AGJ5</accession>
<name>A0A0U5AGJ5_9BACT</name>
<organism evidence="1 2">
    <name type="scientific">Caldimicrobium thiodismutans</name>
    <dbReference type="NCBI Taxonomy" id="1653476"/>
    <lineage>
        <taxon>Bacteria</taxon>
        <taxon>Pseudomonadati</taxon>
        <taxon>Thermodesulfobacteriota</taxon>
        <taxon>Thermodesulfobacteria</taxon>
        <taxon>Thermodesulfobacteriales</taxon>
        <taxon>Thermodesulfobacteriaceae</taxon>
        <taxon>Caldimicrobium</taxon>
    </lineage>
</organism>
<keyword evidence="2" id="KW-1185">Reference proteome</keyword>
<dbReference type="EMBL" id="AP014945">
    <property type="protein sequence ID" value="BAU23107.1"/>
    <property type="molecule type" value="Genomic_DNA"/>
</dbReference>
<dbReference type="AlphaFoldDB" id="A0A0U5AGJ5"/>
<reference evidence="1 2" key="1">
    <citation type="journal article" date="2016" name="Int. J. Syst. Evol. Microbiol.">
        <title>Caldimicrobium thiodismutans sp. nov., a sulfur-disproportionating bacterium isolated from a hot spring, and emended description of the genus Caldimicrobium.</title>
        <authorList>
            <person name="Kojima H."/>
            <person name="Umezawa K."/>
            <person name="Fukui M."/>
        </authorList>
    </citation>
    <scope>NUCLEOTIDE SEQUENCE [LARGE SCALE GENOMIC DNA]</scope>
    <source>
        <strain evidence="1 2">TF1</strain>
    </source>
</reference>
<evidence type="ECO:0000313" key="1">
    <source>
        <dbReference type="EMBL" id="BAU23107.1"/>
    </source>
</evidence>